<feature type="transmembrane region" description="Helical" evidence="8">
    <location>
        <begin position="12"/>
        <end position="33"/>
    </location>
</feature>
<reference evidence="9" key="1">
    <citation type="submission" date="2018-06" db="EMBL/GenBank/DDBJ databases">
        <authorList>
            <person name="Zhirakovskaya E."/>
        </authorList>
    </citation>
    <scope>NUCLEOTIDE SEQUENCE</scope>
</reference>
<evidence type="ECO:0000256" key="4">
    <source>
        <dbReference type="ARBA" id="ARBA00022692"/>
    </source>
</evidence>
<keyword evidence="3" id="KW-0645">Protease</keyword>
<feature type="transmembrane region" description="Helical" evidence="8">
    <location>
        <begin position="191"/>
        <end position="208"/>
    </location>
</feature>
<gene>
    <name evidence="9" type="ORF">MNBD_DELTA01-862</name>
</gene>
<evidence type="ECO:0000256" key="7">
    <source>
        <dbReference type="ARBA" id="ARBA00023136"/>
    </source>
</evidence>
<evidence type="ECO:0000256" key="6">
    <source>
        <dbReference type="ARBA" id="ARBA00022989"/>
    </source>
</evidence>
<dbReference type="InterPro" id="IPR017540">
    <property type="entry name" value="Exosortase-1"/>
</dbReference>
<keyword evidence="7 8" id="KW-0472">Membrane</keyword>
<dbReference type="NCBIfam" id="TIGR04178">
    <property type="entry name" value="exo_archaeo"/>
    <property type="match status" value="1"/>
</dbReference>
<accession>A0A3B0QTI6</accession>
<name>A0A3B0QTI6_9ZZZZ</name>
<feature type="transmembrane region" description="Helical" evidence="8">
    <location>
        <begin position="103"/>
        <end position="122"/>
    </location>
</feature>
<evidence type="ECO:0000256" key="5">
    <source>
        <dbReference type="ARBA" id="ARBA00022801"/>
    </source>
</evidence>
<evidence type="ECO:0000256" key="8">
    <source>
        <dbReference type="SAM" id="Phobius"/>
    </source>
</evidence>
<keyword evidence="5" id="KW-0378">Hydrolase</keyword>
<evidence type="ECO:0000313" key="9">
    <source>
        <dbReference type="EMBL" id="VAV84934.1"/>
    </source>
</evidence>
<dbReference type="NCBIfam" id="TIGR02602">
    <property type="entry name" value="8TM_EpsH"/>
    <property type="match status" value="1"/>
</dbReference>
<dbReference type="Pfam" id="PF09721">
    <property type="entry name" value="Exosortase_EpsH"/>
    <property type="match status" value="1"/>
</dbReference>
<feature type="transmembrane region" description="Helical" evidence="8">
    <location>
        <begin position="128"/>
        <end position="146"/>
    </location>
</feature>
<dbReference type="InterPro" id="IPR026392">
    <property type="entry name" value="Exo/Archaeosortase_dom"/>
</dbReference>
<sequence length="294" mass="32756">MSNAETVQRSKYAWVLPVVVTGVLFLALYYDVIARMVSQWEHDPNYSHGFLVPFISLYLLWERRDVLRKIEVKPCWLGLPVLILGLFVLVVGKVGAEYFTMRFSMLIVIAGLVLFLGGLKVLKAVTLPLGYLIFMIPLPYIVYDAIAFPLKLFAAKNAVWMLQAMGVSVFRDGNIIYLASTTLEVADACSGIRSLISLLALGVALAYFTHKSWYRRVGVVILAVPIAIFVNVMRIVITGALAHFIDPELATGFFHEFSGFLMFGVAMAMLIAVNFAVFRFMPRRSKKGDKAGGE</sequence>
<evidence type="ECO:0000256" key="3">
    <source>
        <dbReference type="ARBA" id="ARBA00022670"/>
    </source>
</evidence>
<feature type="transmembrane region" description="Helical" evidence="8">
    <location>
        <begin position="220"/>
        <end position="245"/>
    </location>
</feature>
<evidence type="ECO:0000256" key="1">
    <source>
        <dbReference type="ARBA" id="ARBA00004651"/>
    </source>
</evidence>
<dbReference type="GO" id="GO:0008233">
    <property type="term" value="F:peptidase activity"/>
    <property type="evidence" value="ECO:0007669"/>
    <property type="project" value="UniProtKB-KW"/>
</dbReference>
<dbReference type="EMBL" id="UOEA01000077">
    <property type="protein sequence ID" value="VAV84934.1"/>
    <property type="molecule type" value="Genomic_DNA"/>
</dbReference>
<keyword evidence="2" id="KW-1003">Cell membrane</keyword>
<comment type="subcellular location">
    <subcellularLocation>
        <location evidence="1">Cell membrane</location>
        <topology evidence="1">Multi-pass membrane protein</topology>
    </subcellularLocation>
</comment>
<feature type="transmembrane region" description="Helical" evidence="8">
    <location>
        <begin position="76"/>
        <end position="96"/>
    </location>
</feature>
<dbReference type="AlphaFoldDB" id="A0A3B0QTI6"/>
<keyword evidence="6 8" id="KW-1133">Transmembrane helix</keyword>
<proteinExistence type="predicted"/>
<dbReference type="GO" id="GO:0006508">
    <property type="term" value="P:proteolysis"/>
    <property type="evidence" value="ECO:0007669"/>
    <property type="project" value="UniProtKB-KW"/>
</dbReference>
<dbReference type="InterPro" id="IPR019127">
    <property type="entry name" value="Exosortase"/>
</dbReference>
<protein>
    <submittedName>
        <fullName evidence="9">Eight transmembrane protein EpsH</fullName>
    </submittedName>
</protein>
<feature type="transmembrane region" description="Helical" evidence="8">
    <location>
        <begin position="45"/>
        <end position="61"/>
    </location>
</feature>
<dbReference type="InterPro" id="IPR013426">
    <property type="entry name" value="EpsH-like"/>
</dbReference>
<organism evidence="9">
    <name type="scientific">hydrothermal vent metagenome</name>
    <dbReference type="NCBI Taxonomy" id="652676"/>
    <lineage>
        <taxon>unclassified sequences</taxon>
        <taxon>metagenomes</taxon>
        <taxon>ecological metagenomes</taxon>
    </lineage>
</organism>
<feature type="transmembrane region" description="Helical" evidence="8">
    <location>
        <begin position="257"/>
        <end position="278"/>
    </location>
</feature>
<dbReference type="NCBIfam" id="TIGR03109">
    <property type="entry name" value="exosort_XrtA"/>
    <property type="match status" value="1"/>
</dbReference>
<keyword evidence="4 8" id="KW-0812">Transmembrane</keyword>
<dbReference type="GO" id="GO:0005886">
    <property type="term" value="C:plasma membrane"/>
    <property type="evidence" value="ECO:0007669"/>
    <property type="project" value="UniProtKB-SubCell"/>
</dbReference>
<evidence type="ECO:0000256" key="2">
    <source>
        <dbReference type="ARBA" id="ARBA00022475"/>
    </source>
</evidence>